<organism evidence="2 3">
    <name type="scientific">Paraburkholderia fungorum</name>
    <dbReference type="NCBI Taxonomy" id="134537"/>
    <lineage>
        <taxon>Bacteria</taxon>
        <taxon>Pseudomonadati</taxon>
        <taxon>Pseudomonadota</taxon>
        <taxon>Betaproteobacteria</taxon>
        <taxon>Burkholderiales</taxon>
        <taxon>Burkholderiaceae</taxon>
        <taxon>Paraburkholderia</taxon>
    </lineage>
</organism>
<evidence type="ECO:0000313" key="3">
    <source>
        <dbReference type="Proteomes" id="UP000183487"/>
    </source>
</evidence>
<evidence type="ECO:0000313" key="2">
    <source>
        <dbReference type="EMBL" id="SDR23071.1"/>
    </source>
</evidence>
<dbReference type="Proteomes" id="UP000183487">
    <property type="component" value="Unassembled WGS sequence"/>
</dbReference>
<keyword evidence="3" id="KW-1185">Reference proteome</keyword>
<protein>
    <submittedName>
        <fullName evidence="2">Uncharacterized protein</fullName>
    </submittedName>
</protein>
<feature type="signal peptide" evidence="1">
    <location>
        <begin position="1"/>
        <end position="25"/>
    </location>
</feature>
<accession>A0A1H1HCH4</accession>
<dbReference type="OrthoDB" id="9130285at2"/>
<feature type="chain" id="PRO_5010212621" evidence="1">
    <location>
        <begin position="26"/>
        <end position="187"/>
    </location>
</feature>
<gene>
    <name evidence="2" type="ORF">SAMN05443245_3745</name>
</gene>
<sequence>MNSHRLSVLPATAVALLAFGGTASAAGLCSNQTLRGPYGFSAKGEVLGLLDANKLLHPFTTPVPLDDVALVNFDGNGHIARTDFGNVNGTPKGGQVSFNPAQNGSYKVNSDCTGNMTIKYDNGVELDLQMVVDGDASDVQAIIATEYVPGAANAADGTVCETSGVSGCWEGVQVSLEGKKVLVYGFR</sequence>
<dbReference type="AlphaFoldDB" id="A0A1H1HCH4"/>
<name>A0A1H1HCH4_9BURK</name>
<dbReference type="RefSeq" id="WP_074767448.1">
    <property type="nucleotide sequence ID" value="NZ_FNKP01000002.1"/>
</dbReference>
<evidence type="ECO:0000256" key="1">
    <source>
        <dbReference type="SAM" id="SignalP"/>
    </source>
</evidence>
<reference evidence="3" key="1">
    <citation type="submission" date="2016-10" db="EMBL/GenBank/DDBJ databases">
        <authorList>
            <person name="Varghese N."/>
        </authorList>
    </citation>
    <scope>NUCLEOTIDE SEQUENCE [LARGE SCALE GENOMIC DNA]</scope>
    <source>
        <strain evidence="3">GAS106B</strain>
    </source>
</reference>
<proteinExistence type="predicted"/>
<dbReference type="EMBL" id="FNKP01000002">
    <property type="protein sequence ID" value="SDR23071.1"/>
    <property type="molecule type" value="Genomic_DNA"/>
</dbReference>
<keyword evidence="1" id="KW-0732">Signal</keyword>